<organism evidence="2 3">
    <name type="scientific">Blyttiomyces helicus</name>
    <dbReference type="NCBI Taxonomy" id="388810"/>
    <lineage>
        <taxon>Eukaryota</taxon>
        <taxon>Fungi</taxon>
        <taxon>Fungi incertae sedis</taxon>
        <taxon>Chytridiomycota</taxon>
        <taxon>Chytridiomycota incertae sedis</taxon>
        <taxon>Chytridiomycetes</taxon>
        <taxon>Chytridiomycetes incertae sedis</taxon>
        <taxon>Blyttiomyces</taxon>
    </lineage>
</organism>
<dbReference type="OrthoDB" id="10252740at2759"/>
<feature type="domain" description="Piwi" evidence="1">
    <location>
        <begin position="314"/>
        <end position="387"/>
    </location>
</feature>
<dbReference type="Proteomes" id="UP000269721">
    <property type="component" value="Unassembled WGS sequence"/>
</dbReference>
<sequence length="422" mass="46755">MECLKMAPAQRFSKKLDPVQTADMIRESVQSPDKRRALIQNAVATSAILRFANNEYLKAFGVSIDPKMIEVPARALPAPSVEVKGPKGVVEAMAVRDGVWNMSKKNVISSPRIPSYAFVFFFKFDDRTAAQIAFNLVQMWRAAGVDLAVAKNCATVIGNPFRAGNVKAKLMAGYQAAKTTFKVLPTILFCVLDPFCKNLHDDIKRVTLFEAGVMSQCMMERHLRSPDAIKEMHARNVALKVHPSRVEIIANMETIFGAGLDAFRDANGRKSPVHVIFYRDGVASGQFKAVRDVEVKGCLVAIHKRGLAGKCKIDTDIVHPTEFNFVLQSHAGLQGTSRPTIYHVVHDDIKFGSDNLQQLSYHLAHLSQRSTRAISMVAPAHQAHVLAYCDFHSEGSPSTPPRDADLKLQRLHSNVSKLMFYV</sequence>
<dbReference type="InterPro" id="IPR003165">
    <property type="entry name" value="Piwi"/>
</dbReference>
<dbReference type="PANTHER" id="PTHR22891">
    <property type="entry name" value="EUKARYOTIC TRANSLATION INITIATION FACTOR 2C"/>
    <property type="match status" value="1"/>
</dbReference>
<reference evidence="3" key="1">
    <citation type="journal article" date="2018" name="Nat. Microbiol.">
        <title>Leveraging single-cell genomics to expand the fungal tree of life.</title>
        <authorList>
            <person name="Ahrendt S.R."/>
            <person name="Quandt C.A."/>
            <person name="Ciobanu D."/>
            <person name="Clum A."/>
            <person name="Salamov A."/>
            <person name="Andreopoulos B."/>
            <person name="Cheng J.F."/>
            <person name="Woyke T."/>
            <person name="Pelin A."/>
            <person name="Henrissat B."/>
            <person name="Reynolds N.K."/>
            <person name="Benny G.L."/>
            <person name="Smith M.E."/>
            <person name="James T.Y."/>
            <person name="Grigoriev I.V."/>
        </authorList>
    </citation>
    <scope>NUCLEOTIDE SEQUENCE [LARGE SCALE GENOMIC DNA]</scope>
</reference>
<protein>
    <submittedName>
        <fullName evidence="2">Ribonuclease H-like domain-containing protein</fullName>
    </submittedName>
</protein>
<dbReference type="EMBL" id="ML001726">
    <property type="protein sequence ID" value="RKO83056.1"/>
    <property type="molecule type" value="Genomic_DNA"/>
</dbReference>
<keyword evidence="3" id="KW-1185">Reference proteome</keyword>
<dbReference type="InterPro" id="IPR032472">
    <property type="entry name" value="ArgoL2"/>
</dbReference>
<dbReference type="Gene3D" id="3.40.50.2300">
    <property type="match status" value="1"/>
</dbReference>
<accession>A0A4P9VZ29</accession>
<dbReference type="AlphaFoldDB" id="A0A4P9VZ29"/>
<dbReference type="SUPFAM" id="SSF53098">
    <property type="entry name" value="Ribonuclease H-like"/>
    <property type="match status" value="1"/>
</dbReference>
<dbReference type="Pfam" id="PF16488">
    <property type="entry name" value="ArgoL2"/>
    <property type="match status" value="1"/>
</dbReference>
<dbReference type="SUPFAM" id="SSF101690">
    <property type="entry name" value="PAZ domain"/>
    <property type="match status" value="1"/>
</dbReference>
<dbReference type="InterPro" id="IPR012337">
    <property type="entry name" value="RNaseH-like_sf"/>
</dbReference>
<evidence type="ECO:0000313" key="2">
    <source>
        <dbReference type="EMBL" id="RKO83056.1"/>
    </source>
</evidence>
<dbReference type="Gene3D" id="3.30.420.10">
    <property type="entry name" value="Ribonuclease H-like superfamily/Ribonuclease H"/>
    <property type="match status" value="1"/>
</dbReference>
<evidence type="ECO:0000313" key="3">
    <source>
        <dbReference type="Proteomes" id="UP000269721"/>
    </source>
</evidence>
<proteinExistence type="predicted"/>
<dbReference type="PROSITE" id="PS50822">
    <property type="entry name" value="PIWI"/>
    <property type="match status" value="1"/>
</dbReference>
<dbReference type="Pfam" id="PF02171">
    <property type="entry name" value="Piwi"/>
    <property type="match status" value="2"/>
</dbReference>
<gene>
    <name evidence="2" type="ORF">BDK51DRAFT_33748</name>
</gene>
<dbReference type="InterPro" id="IPR036085">
    <property type="entry name" value="PAZ_dom_sf"/>
</dbReference>
<evidence type="ECO:0000259" key="1">
    <source>
        <dbReference type="PROSITE" id="PS50822"/>
    </source>
</evidence>
<dbReference type="SMART" id="SM00950">
    <property type="entry name" value="Piwi"/>
    <property type="match status" value="1"/>
</dbReference>
<dbReference type="InterPro" id="IPR036397">
    <property type="entry name" value="RNaseH_sf"/>
</dbReference>
<dbReference type="GO" id="GO:0003676">
    <property type="term" value="F:nucleic acid binding"/>
    <property type="evidence" value="ECO:0007669"/>
    <property type="project" value="InterPro"/>
</dbReference>
<name>A0A4P9VZ29_9FUNG</name>